<protein>
    <recommendedName>
        <fullName evidence="4">deoxyhypusine monooxygenase</fullName>
        <ecNumber evidence="4">1.14.99.29</ecNumber>
    </recommendedName>
</protein>
<evidence type="ECO:0000256" key="5">
    <source>
        <dbReference type="ARBA" id="ARBA00022723"/>
    </source>
</evidence>
<evidence type="ECO:0000256" key="9">
    <source>
        <dbReference type="ARBA" id="ARBA00023033"/>
    </source>
</evidence>
<keyword evidence="6" id="KW-0677">Repeat</keyword>
<comment type="caution">
    <text evidence="12">The sequence shown here is derived from an EMBL/GenBank/DDBJ whole genome shotgun (WGS) entry which is preliminary data.</text>
</comment>
<keyword evidence="13" id="KW-1185">Reference proteome</keyword>
<dbReference type="Gene3D" id="1.25.10.10">
    <property type="entry name" value="Leucine-rich Repeat Variant"/>
    <property type="match status" value="1"/>
</dbReference>
<accession>X6MP33</accession>
<sequence>MNSVDPAPPYFDVSVKQAKQPKSYEELEKILLDEKQSLFERYRAMFTLRDLDTNTAVDILCKGFKNDKSALFKHEIAFVLGQMLNEHAVNSLIGVLRDNSEHEMVRHEAAEALGAIAKDQVLPILNEYKEDEQTVVKESCQVALDMHEYWNSEEVDNVFE</sequence>
<comment type="cofactor">
    <cofactor evidence="2">
        <name>Fe(2+)</name>
        <dbReference type="ChEBI" id="CHEBI:29033"/>
    </cofactor>
</comment>
<evidence type="ECO:0000313" key="13">
    <source>
        <dbReference type="Proteomes" id="UP000023152"/>
    </source>
</evidence>
<organism evidence="12 13">
    <name type="scientific">Reticulomyxa filosa</name>
    <dbReference type="NCBI Taxonomy" id="46433"/>
    <lineage>
        <taxon>Eukaryota</taxon>
        <taxon>Sar</taxon>
        <taxon>Rhizaria</taxon>
        <taxon>Retaria</taxon>
        <taxon>Foraminifera</taxon>
        <taxon>Monothalamids</taxon>
        <taxon>Reticulomyxidae</taxon>
        <taxon>Reticulomyxa</taxon>
    </lineage>
</organism>
<dbReference type="SUPFAM" id="SSF48371">
    <property type="entry name" value="ARM repeat"/>
    <property type="match status" value="1"/>
</dbReference>
<evidence type="ECO:0000256" key="4">
    <source>
        <dbReference type="ARBA" id="ARBA00012606"/>
    </source>
</evidence>
<name>X6MP33_RETFI</name>
<keyword evidence="8" id="KW-0408">Iron</keyword>
<dbReference type="InterPro" id="IPR011989">
    <property type="entry name" value="ARM-like"/>
</dbReference>
<keyword evidence="5" id="KW-0479">Metal-binding</keyword>
<dbReference type="GO" id="GO:0046872">
    <property type="term" value="F:metal ion binding"/>
    <property type="evidence" value="ECO:0007669"/>
    <property type="project" value="UniProtKB-KW"/>
</dbReference>
<dbReference type="Proteomes" id="UP000023152">
    <property type="component" value="Unassembled WGS sequence"/>
</dbReference>
<dbReference type="AlphaFoldDB" id="X6MP33"/>
<reference evidence="12" key="2">
    <citation type="submission" date="2013-05" db="EMBL/GenBank/DDBJ databases">
        <authorList>
            <person name="Gloeckner G."/>
            <person name="Szafranski K."/>
            <person name="Schliwa M."/>
        </authorList>
    </citation>
    <scope>NUCLEOTIDE SEQUENCE</scope>
</reference>
<evidence type="ECO:0000256" key="8">
    <source>
        <dbReference type="ARBA" id="ARBA00023004"/>
    </source>
</evidence>
<dbReference type="InterPro" id="IPR004155">
    <property type="entry name" value="PBS_lyase_HEAT"/>
</dbReference>
<dbReference type="Pfam" id="PF13646">
    <property type="entry name" value="HEAT_2"/>
    <property type="match status" value="1"/>
</dbReference>
<evidence type="ECO:0000256" key="3">
    <source>
        <dbReference type="ARBA" id="ARBA00005041"/>
    </source>
</evidence>
<dbReference type="SMART" id="SM00567">
    <property type="entry name" value="EZ_HEAT"/>
    <property type="match status" value="3"/>
</dbReference>
<keyword evidence="9" id="KW-0503">Monooxygenase</keyword>
<dbReference type="OMA" id="RHEACEA"/>
<keyword evidence="7" id="KW-0560">Oxidoreductase</keyword>
<dbReference type="PANTHER" id="PTHR12697:SF5">
    <property type="entry name" value="DEOXYHYPUSINE HYDROXYLASE"/>
    <property type="match status" value="1"/>
</dbReference>
<evidence type="ECO:0000256" key="10">
    <source>
        <dbReference type="ARBA" id="ARBA00023256"/>
    </source>
</evidence>
<comment type="catalytic activity">
    <reaction evidence="1">
        <text>[eIF5A protein]-deoxyhypusine + AH2 + O2 = [eIF5A protein]-hypusine + A + H2O</text>
        <dbReference type="Rhea" id="RHEA:14101"/>
        <dbReference type="Rhea" id="RHEA-COMP:10144"/>
        <dbReference type="Rhea" id="RHEA-COMP:12592"/>
        <dbReference type="ChEBI" id="CHEBI:13193"/>
        <dbReference type="ChEBI" id="CHEBI:15377"/>
        <dbReference type="ChEBI" id="CHEBI:15379"/>
        <dbReference type="ChEBI" id="CHEBI:17499"/>
        <dbReference type="ChEBI" id="CHEBI:82657"/>
        <dbReference type="ChEBI" id="CHEBI:91175"/>
        <dbReference type="EC" id="1.14.99.29"/>
    </reaction>
</comment>
<dbReference type="FunFam" id="1.25.10.10:FF:000099">
    <property type="entry name" value="Deoxyhypusine hydroxylase"/>
    <property type="match status" value="1"/>
</dbReference>
<evidence type="ECO:0000256" key="1">
    <source>
        <dbReference type="ARBA" id="ARBA00000068"/>
    </source>
</evidence>
<evidence type="ECO:0000256" key="2">
    <source>
        <dbReference type="ARBA" id="ARBA00001954"/>
    </source>
</evidence>
<evidence type="ECO:0000313" key="12">
    <source>
        <dbReference type="EMBL" id="ETO15763.1"/>
    </source>
</evidence>
<dbReference type="OrthoDB" id="421002at2759"/>
<dbReference type="EC" id="1.14.99.29" evidence="4"/>
<dbReference type="EMBL" id="ASPP01018816">
    <property type="protein sequence ID" value="ETO15763.1"/>
    <property type="molecule type" value="Genomic_DNA"/>
</dbReference>
<proteinExistence type="predicted"/>
<comment type="pathway">
    <text evidence="3">Protein modification; eIF5A hypusination.</text>
</comment>
<evidence type="ECO:0000256" key="6">
    <source>
        <dbReference type="ARBA" id="ARBA00022737"/>
    </source>
</evidence>
<reference evidence="12 13" key="1">
    <citation type="journal article" date="2013" name="Curr. Biol.">
        <title>The Genome of the Foraminiferan Reticulomyxa filosa.</title>
        <authorList>
            <person name="Glockner G."/>
            <person name="Hulsmann N."/>
            <person name="Schleicher M."/>
            <person name="Noegel A.A."/>
            <person name="Eichinger L."/>
            <person name="Gallinger C."/>
            <person name="Pawlowski J."/>
            <person name="Sierra R."/>
            <person name="Euteneuer U."/>
            <person name="Pillet L."/>
            <person name="Moustafa A."/>
            <person name="Platzer M."/>
            <person name="Groth M."/>
            <person name="Szafranski K."/>
            <person name="Schliwa M."/>
        </authorList>
    </citation>
    <scope>NUCLEOTIDE SEQUENCE [LARGE SCALE GENOMIC DNA]</scope>
</reference>
<gene>
    <name evidence="12" type="ORF">RFI_21599</name>
    <name evidence="11" type="ORF">RFI_33310</name>
</gene>
<evidence type="ECO:0000256" key="7">
    <source>
        <dbReference type="ARBA" id="ARBA00023002"/>
    </source>
</evidence>
<dbReference type="EMBL" id="ASPP01030408">
    <property type="protein sequence ID" value="ETO04092.1"/>
    <property type="molecule type" value="Genomic_DNA"/>
</dbReference>
<dbReference type="GO" id="GO:0019135">
    <property type="term" value="F:deoxyhypusine monooxygenase activity"/>
    <property type="evidence" value="ECO:0007669"/>
    <property type="project" value="UniProtKB-EC"/>
</dbReference>
<evidence type="ECO:0000313" key="11">
    <source>
        <dbReference type="EMBL" id="ETO04092.1"/>
    </source>
</evidence>
<dbReference type="PANTHER" id="PTHR12697">
    <property type="entry name" value="PBS LYASE HEAT-LIKE PROTEIN"/>
    <property type="match status" value="1"/>
</dbReference>
<dbReference type="InterPro" id="IPR016024">
    <property type="entry name" value="ARM-type_fold"/>
</dbReference>
<keyword evidence="10" id="KW-0386">Hypusine biosynthesis</keyword>